<feature type="transmembrane region" description="Helical" evidence="6">
    <location>
        <begin position="414"/>
        <end position="431"/>
    </location>
</feature>
<gene>
    <name evidence="9" type="ORF">PMACD_LOCUS175</name>
</gene>
<sequence>MKSTIIFLLLQCCVVVFSDDSPASKDIGLDDYDDIGRKHRKKKKQQNNPCFGRTLGEKFGSQDYTSTYISAPVTNYFFGCGGFPAPVAPVYPQYGNQGHGGHGHGGQSHGGHGHGGHGQGGQSHGGHGHGGQSHGGHGGNFQGGYAPGYIPQNYGNQQQYQQFNPGFQVQNRPFQNVVSSAAAGLGNVVSSYFSRPRKTYKQINRFINHLFYNGVGAFRSREVIYLKEQSQSDFESGKENDESDGHYQASHPTSYLDTMLHLFRGNIGSGLLAMGDAFKNGGIIFSPIMTAIIGIICVHAQHLLLNCSEEMYRETKRPKPPGFADTVSLVFKYGPVRLRPLASTMRVMVNTFLCITQLGFCCIYIVFIGNNVKMICDQYGVEISLSIHMIFVIFPILLACMVRNLKYLTPFSTIANVLMAVGVGVVLYEAAQDLPSVESRTYLAEWQQLPLYFGTAIYAFEGIGLVLPLKNEMRKPEQFQKPLGVLNVGMAAVGCVFISMGFLGYLKWGEDVAGSLTLNLPQGKVISSVVQGLIALAMLLTYPLQFYVPICISWPGLRKRLSPNGLVAKELAYRALIVVLTFIVAESIPELGLFISLVGAISSTALALMFPPLIQLVHEAHRNRLSAFLITKNCIIILLGIFIFTTGTYESLTAIISFFRKG</sequence>
<dbReference type="AlphaFoldDB" id="A0A821L019"/>
<evidence type="ECO:0000256" key="5">
    <source>
        <dbReference type="SAM" id="MobiDB-lite"/>
    </source>
</evidence>
<evidence type="ECO:0000313" key="9">
    <source>
        <dbReference type="EMBL" id="CAF4743391.1"/>
    </source>
</evidence>
<evidence type="ECO:0000256" key="7">
    <source>
        <dbReference type="SAM" id="SignalP"/>
    </source>
</evidence>
<keyword evidence="2 6" id="KW-0812">Transmembrane</keyword>
<feature type="signal peptide" evidence="7">
    <location>
        <begin position="1"/>
        <end position="18"/>
    </location>
</feature>
<accession>A0A821L019</accession>
<protein>
    <recommendedName>
        <fullName evidence="8">Amino acid transporter transmembrane domain-containing protein</fullName>
    </recommendedName>
</protein>
<feature type="domain" description="Amino acid transporter transmembrane" evidence="8">
    <location>
        <begin position="251"/>
        <end position="651"/>
    </location>
</feature>
<feature type="transmembrane region" description="Helical" evidence="6">
    <location>
        <begin position="483"/>
        <end position="505"/>
    </location>
</feature>
<feature type="compositionally biased region" description="Gly residues" evidence="5">
    <location>
        <begin position="97"/>
        <end position="110"/>
    </location>
</feature>
<evidence type="ECO:0000256" key="6">
    <source>
        <dbReference type="SAM" id="Phobius"/>
    </source>
</evidence>
<name>A0A821L019_9NEOP</name>
<evidence type="ECO:0000313" key="10">
    <source>
        <dbReference type="Proteomes" id="UP000663880"/>
    </source>
</evidence>
<feature type="transmembrane region" description="Helical" evidence="6">
    <location>
        <begin position="594"/>
        <end position="614"/>
    </location>
</feature>
<dbReference type="InterPro" id="IPR013057">
    <property type="entry name" value="AA_transpt_TM"/>
</dbReference>
<dbReference type="PANTHER" id="PTHR22950:SF349">
    <property type="entry name" value="AMINO ACID TRANSPORTER TRANSMEMBRANE DOMAIN-CONTAINING PROTEIN"/>
    <property type="match status" value="1"/>
</dbReference>
<evidence type="ECO:0000256" key="4">
    <source>
        <dbReference type="ARBA" id="ARBA00023136"/>
    </source>
</evidence>
<organism evidence="9 10">
    <name type="scientific">Pieris macdunnoughi</name>
    <dbReference type="NCBI Taxonomy" id="345717"/>
    <lineage>
        <taxon>Eukaryota</taxon>
        <taxon>Metazoa</taxon>
        <taxon>Ecdysozoa</taxon>
        <taxon>Arthropoda</taxon>
        <taxon>Hexapoda</taxon>
        <taxon>Insecta</taxon>
        <taxon>Pterygota</taxon>
        <taxon>Neoptera</taxon>
        <taxon>Endopterygota</taxon>
        <taxon>Lepidoptera</taxon>
        <taxon>Glossata</taxon>
        <taxon>Ditrysia</taxon>
        <taxon>Papilionoidea</taxon>
        <taxon>Pieridae</taxon>
        <taxon>Pierinae</taxon>
        <taxon>Pieris</taxon>
    </lineage>
</organism>
<dbReference type="PANTHER" id="PTHR22950">
    <property type="entry name" value="AMINO ACID TRANSPORTER"/>
    <property type="match status" value="1"/>
</dbReference>
<feature type="transmembrane region" description="Helical" evidence="6">
    <location>
        <begin position="451"/>
        <end position="471"/>
    </location>
</feature>
<reference evidence="9" key="1">
    <citation type="submission" date="2021-02" db="EMBL/GenBank/DDBJ databases">
        <authorList>
            <person name="Steward A R."/>
        </authorList>
    </citation>
    <scope>NUCLEOTIDE SEQUENCE</scope>
</reference>
<comment type="caution">
    <text evidence="9">The sequence shown here is derived from an EMBL/GenBank/DDBJ whole genome shotgun (WGS) entry which is preliminary data.</text>
</comment>
<feature type="transmembrane region" description="Helical" evidence="6">
    <location>
        <begin position="347"/>
        <end position="367"/>
    </location>
</feature>
<dbReference type="GO" id="GO:0005774">
    <property type="term" value="C:vacuolar membrane"/>
    <property type="evidence" value="ECO:0007669"/>
    <property type="project" value="TreeGrafter"/>
</dbReference>
<evidence type="ECO:0000256" key="2">
    <source>
        <dbReference type="ARBA" id="ARBA00022692"/>
    </source>
</evidence>
<dbReference type="OrthoDB" id="1684102at2759"/>
<dbReference type="EMBL" id="CAJOBZ010000001">
    <property type="protein sequence ID" value="CAF4743391.1"/>
    <property type="molecule type" value="Genomic_DNA"/>
</dbReference>
<evidence type="ECO:0000259" key="8">
    <source>
        <dbReference type="Pfam" id="PF01490"/>
    </source>
</evidence>
<feature type="transmembrane region" description="Helical" evidence="6">
    <location>
        <begin position="635"/>
        <end position="659"/>
    </location>
</feature>
<dbReference type="GO" id="GO:0015179">
    <property type="term" value="F:L-amino acid transmembrane transporter activity"/>
    <property type="evidence" value="ECO:0007669"/>
    <property type="project" value="TreeGrafter"/>
</dbReference>
<feature type="transmembrane region" description="Helical" evidence="6">
    <location>
        <begin position="284"/>
        <end position="307"/>
    </location>
</feature>
<evidence type="ECO:0000256" key="3">
    <source>
        <dbReference type="ARBA" id="ARBA00022989"/>
    </source>
</evidence>
<feature type="chain" id="PRO_5032394416" description="Amino acid transporter transmembrane domain-containing protein" evidence="7">
    <location>
        <begin position="19"/>
        <end position="662"/>
    </location>
</feature>
<feature type="region of interest" description="Disordered" evidence="5">
    <location>
        <begin position="94"/>
        <end position="156"/>
    </location>
</feature>
<keyword evidence="3 6" id="KW-1133">Transmembrane helix</keyword>
<proteinExistence type="predicted"/>
<feature type="transmembrane region" description="Helical" evidence="6">
    <location>
        <begin position="571"/>
        <end position="588"/>
    </location>
</feature>
<keyword evidence="10" id="KW-1185">Reference proteome</keyword>
<feature type="compositionally biased region" description="Gly residues" evidence="5">
    <location>
        <begin position="116"/>
        <end position="146"/>
    </location>
</feature>
<comment type="subcellular location">
    <subcellularLocation>
        <location evidence="1">Membrane</location>
        <topology evidence="1">Multi-pass membrane protein</topology>
    </subcellularLocation>
</comment>
<feature type="transmembrane region" description="Helical" evidence="6">
    <location>
        <begin position="525"/>
        <end position="550"/>
    </location>
</feature>
<keyword evidence="4 6" id="KW-0472">Membrane</keyword>
<dbReference type="Pfam" id="PF01490">
    <property type="entry name" value="Aa_trans"/>
    <property type="match status" value="1"/>
</dbReference>
<keyword evidence="7" id="KW-0732">Signal</keyword>
<dbReference type="Proteomes" id="UP000663880">
    <property type="component" value="Unassembled WGS sequence"/>
</dbReference>
<feature type="transmembrane region" description="Helical" evidence="6">
    <location>
        <begin position="379"/>
        <end position="402"/>
    </location>
</feature>
<evidence type="ECO:0000256" key="1">
    <source>
        <dbReference type="ARBA" id="ARBA00004141"/>
    </source>
</evidence>